<organism evidence="1">
    <name type="scientific">Anguilla anguilla</name>
    <name type="common">European freshwater eel</name>
    <name type="synonym">Muraena anguilla</name>
    <dbReference type="NCBI Taxonomy" id="7936"/>
    <lineage>
        <taxon>Eukaryota</taxon>
        <taxon>Metazoa</taxon>
        <taxon>Chordata</taxon>
        <taxon>Craniata</taxon>
        <taxon>Vertebrata</taxon>
        <taxon>Euteleostomi</taxon>
        <taxon>Actinopterygii</taxon>
        <taxon>Neopterygii</taxon>
        <taxon>Teleostei</taxon>
        <taxon>Anguilliformes</taxon>
        <taxon>Anguillidae</taxon>
        <taxon>Anguilla</taxon>
    </lineage>
</organism>
<sequence>MRTHTNLVQPMIQSTLMM</sequence>
<reference evidence="1" key="1">
    <citation type="submission" date="2014-11" db="EMBL/GenBank/DDBJ databases">
        <authorList>
            <person name="Amaro Gonzalez C."/>
        </authorList>
    </citation>
    <scope>NUCLEOTIDE SEQUENCE</scope>
</reference>
<evidence type="ECO:0000313" key="1">
    <source>
        <dbReference type="EMBL" id="JAH55541.1"/>
    </source>
</evidence>
<name>A0A0E9TPN8_ANGAN</name>
<accession>A0A0E9TPN8</accession>
<protein>
    <submittedName>
        <fullName evidence="1">Uncharacterized protein</fullName>
    </submittedName>
</protein>
<proteinExistence type="predicted"/>
<dbReference type="EMBL" id="GBXM01053036">
    <property type="protein sequence ID" value="JAH55541.1"/>
    <property type="molecule type" value="Transcribed_RNA"/>
</dbReference>
<dbReference type="AlphaFoldDB" id="A0A0E9TPN8"/>
<reference evidence="1" key="2">
    <citation type="journal article" date="2015" name="Fish Shellfish Immunol.">
        <title>Early steps in the European eel (Anguilla anguilla)-Vibrio vulnificus interaction in the gills: Role of the RtxA13 toxin.</title>
        <authorList>
            <person name="Callol A."/>
            <person name="Pajuelo D."/>
            <person name="Ebbesson L."/>
            <person name="Teles M."/>
            <person name="MacKenzie S."/>
            <person name="Amaro C."/>
        </authorList>
    </citation>
    <scope>NUCLEOTIDE SEQUENCE</scope>
</reference>